<evidence type="ECO:0008006" key="10">
    <source>
        <dbReference type="Google" id="ProtNLM"/>
    </source>
</evidence>
<evidence type="ECO:0000256" key="4">
    <source>
        <dbReference type="ARBA" id="ARBA00022824"/>
    </source>
</evidence>
<reference evidence="8" key="1">
    <citation type="submission" date="2023-10" db="EMBL/GenBank/DDBJ databases">
        <authorList>
            <person name="Domelevo Entfellner J.-B."/>
        </authorList>
    </citation>
    <scope>NUCLEOTIDE SEQUENCE</scope>
</reference>
<accession>A0AA86VGV8</accession>
<feature type="transmembrane region" description="Helical" evidence="7">
    <location>
        <begin position="6"/>
        <end position="25"/>
    </location>
</feature>
<dbReference type="Pfam" id="PF13668">
    <property type="entry name" value="Ferritin_2"/>
    <property type="match status" value="1"/>
</dbReference>
<keyword evidence="3 7" id="KW-0812">Transmembrane</keyword>
<dbReference type="Pfam" id="PF07019">
    <property type="entry name" value="EMC6"/>
    <property type="match status" value="1"/>
</dbReference>
<evidence type="ECO:0000256" key="7">
    <source>
        <dbReference type="SAM" id="Phobius"/>
    </source>
</evidence>
<name>A0AA86VGV8_9FABA</name>
<keyword evidence="4" id="KW-0256">Endoplasmic reticulum</keyword>
<dbReference type="EMBL" id="OY731403">
    <property type="protein sequence ID" value="CAJ1963128.1"/>
    <property type="molecule type" value="Genomic_DNA"/>
</dbReference>
<keyword evidence="5 7" id="KW-1133">Transmembrane helix</keyword>
<feature type="transmembrane region" description="Helical" evidence="7">
    <location>
        <begin position="383"/>
        <end position="403"/>
    </location>
</feature>
<evidence type="ECO:0000256" key="3">
    <source>
        <dbReference type="ARBA" id="ARBA00022692"/>
    </source>
</evidence>
<proteinExistence type="inferred from homology"/>
<evidence type="ECO:0000256" key="5">
    <source>
        <dbReference type="ARBA" id="ARBA00022989"/>
    </source>
</evidence>
<keyword evidence="6 7" id="KW-0472">Membrane</keyword>
<evidence type="ECO:0000313" key="9">
    <source>
        <dbReference type="Proteomes" id="UP001189624"/>
    </source>
</evidence>
<dbReference type="InterPro" id="IPR052965">
    <property type="entry name" value="Pigment-catalase-like"/>
</dbReference>
<protein>
    <recommendedName>
        <fullName evidence="10">Desiccation-related protein PCC13-62</fullName>
    </recommendedName>
</protein>
<comment type="similarity">
    <text evidence="2">Belongs to the EMC6 family.</text>
</comment>
<evidence type="ECO:0000256" key="6">
    <source>
        <dbReference type="ARBA" id="ARBA00023136"/>
    </source>
</evidence>
<dbReference type="InterPro" id="IPR029008">
    <property type="entry name" value="EMC6-like"/>
</dbReference>
<evidence type="ECO:0000313" key="8">
    <source>
        <dbReference type="EMBL" id="CAJ1963128.1"/>
    </source>
</evidence>
<gene>
    <name evidence="8" type="ORF">AYBTSS11_LOCUS19609</name>
</gene>
<evidence type="ECO:0000256" key="1">
    <source>
        <dbReference type="ARBA" id="ARBA00004477"/>
    </source>
</evidence>
<sequence>MAPYISGVRAFITVFLTTLMLPLLLPEGYSSSVLIATAETPKIPDDDLIEFPLNLEYLEAEFFLFGTLGYGLDVVAPNLTGGGPPPIGAKLAQLDSFANDVFVQFAYQEVGHLRAIKSVVKGFSRPLLNLSAASIGKLMDDAFGKPLIPSFDPYADSLNFILASYVIPYVGLTGYVGLLGVESGQDAVIRALLYERKAQLVQPYGVTVGEFTDRISDLRNKLGKAGLKDEGLTVPRSEGAEGNVTGNILAGDKESLAYSRTPKEILRIVYGTGDEHVPGGFYPDGGNGDIARIQLHDLIYVISTQNHLNLFLFTETRYTRQIGMAVDSASSVKKSSNGVNELLTFNAENMQSNMKTIYYSRTFLSIIGGVVAGILGFTGLKGFVFYLLLMALTSLGLIAKASFSTHTYFDSWNRVLLDGFLGGLMSFVLFWTFAYDIVHIF</sequence>
<keyword evidence="9" id="KW-1185">Reference proteome</keyword>
<organism evidence="8 9">
    <name type="scientific">Sphenostylis stenocarpa</name>
    <dbReference type="NCBI Taxonomy" id="92480"/>
    <lineage>
        <taxon>Eukaryota</taxon>
        <taxon>Viridiplantae</taxon>
        <taxon>Streptophyta</taxon>
        <taxon>Embryophyta</taxon>
        <taxon>Tracheophyta</taxon>
        <taxon>Spermatophyta</taxon>
        <taxon>Magnoliopsida</taxon>
        <taxon>eudicotyledons</taxon>
        <taxon>Gunneridae</taxon>
        <taxon>Pentapetalae</taxon>
        <taxon>rosids</taxon>
        <taxon>fabids</taxon>
        <taxon>Fabales</taxon>
        <taxon>Fabaceae</taxon>
        <taxon>Papilionoideae</taxon>
        <taxon>50 kb inversion clade</taxon>
        <taxon>NPAAA clade</taxon>
        <taxon>indigoferoid/millettioid clade</taxon>
        <taxon>Phaseoleae</taxon>
        <taxon>Sphenostylis</taxon>
    </lineage>
</organism>
<dbReference type="GO" id="GO:0005789">
    <property type="term" value="C:endoplasmic reticulum membrane"/>
    <property type="evidence" value="ECO:0007669"/>
    <property type="project" value="UniProtKB-SubCell"/>
</dbReference>
<dbReference type="AlphaFoldDB" id="A0AA86VGV8"/>
<feature type="transmembrane region" description="Helical" evidence="7">
    <location>
        <begin position="358"/>
        <end position="377"/>
    </location>
</feature>
<dbReference type="PANTHER" id="PTHR31694:SF12">
    <property type="entry name" value="DESICCATION-LIKE PROTEIN"/>
    <property type="match status" value="1"/>
</dbReference>
<dbReference type="Gramene" id="rna-AYBTSS11_LOCUS19609">
    <property type="protein sequence ID" value="CAJ1963128.1"/>
    <property type="gene ID" value="gene-AYBTSS11_LOCUS19609"/>
</dbReference>
<feature type="transmembrane region" description="Helical" evidence="7">
    <location>
        <begin position="415"/>
        <end position="435"/>
    </location>
</feature>
<dbReference type="PANTHER" id="PTHR31694">
    <property type="entry name" value="DESICCATION-LIKE PROTEIN"/>
    <property type="match status" value="1"/>
</dbReference>
<dbReference type="Proteomes" id="UP001189624">
    <property type="component" value="Chromosome 6"/>
</dbReference>
<comment type="subcellular location">
    <subcellularLocation>
        <location evidence="1">Endoplasmic reticulum membrane</location>
        <topology evidence="1">Multi-pass membrane protein</topology>
    </subcellularLocation>
</comment>
<evidence type="ECO:0000256" key="2">
    <source>
        <dbReference type="ARBA" id="ARBA00009436"/>
    </source>
</evidence>